<dbReference type="InterPro" id="IPR008554">
    <property type="entry name" value="Glutaredoxin-like"/>
</dbReference>
<dbReference type="InterPro" id="IPR052565">
    <property type="entry name" value="Glutaredoxin-like_YDR286C"/>
</dbReference>
<dbReference type="EMBL" id="BMIY01000005">
    <property type="protein sequence ID" value="GGG56420.1"/>
    <property type="molecule type" value="Genomic_DNA"/>
</dbReference>
<dbReference type="Pfam" id="PF05768">
    <property type="entry name" value="Glrx-like"/>
    <property type="match status" value="1"/>
</dbReference>
<dbReference type="SUPFAM" id="SSF52833">
    <property type="entry name" value="Thioredoxin-like"/>
    <property type="match status" value="1"/>
</dbReference>
<comment type="caution">
    <text evidence="1">The sequence shown here is derived from an EMBL/GenBank/DDBJ whole genome shotgun (WGS) entry which is preliminary data.</text>
</comment>
<evidence type="ECO:0000313" key="1">
    <source>
        <dbReference type="EMBL" id="GGG56420.1"/>
    </source>
</evidence>
<dbReference type="PANTHER" id="PTHR33558:SF1">
    <property type="entry name" value="GLUTAREDOXIN-LIKE PROTEIN C5ORF63 HOMOLOG"/>
    <property type="match status" value="1"/>
</dbReference>
<keyword evidence="2" id="KW-1185">Reference proteome</keyword>
<proteinExistence type="predicted"/>
<sequence length="87" mass="9529">MSDNAPPILLYTTAGCHLCEQAEAILEPVARLNQLTWQPVDISTSEALVEAYGIRIPVIKVEGAAEDIGWPFDEPALLDYLSRHLPA</sequence>
<reference evidence="1" key="2">
    <citation type="submission" date="2020-09" db="EMBL/GenBank/DDBJ databases">
        <authorList>
            <person name="Sun Q."/>
            <person name="Zhou Y."/>
        </authorList>
    </citation>
    <scope>NUCLEOTIDE SEQUENCE</scope>
    <source>
        <strain evidence="1">CGMCC 1.15425</strain>
    </source>
</reference>
<organism evidence="1 2">
    <name type="scientific">Pseudohongiella nitratireducens</name>
    <dbReference type="NCBI Taxonomy" id="1768907"/>
    <lineage>
        <taxon>Bacteria</taxon>
        <taxon>Pseudomonadati</taxon>
        <taxon>Pseudomonadota</taxon>
        <taxon>Gammaproteobacteria</taxon>
        <taxon>Pseudomonadales</taxon>
        <taxon>Pseudohongiellaceae</taxon>
        <taxon>Pseudohongiella</taxon>
    </lineage>
</organism>
<dbReference type="Gene3D" id="3.40.30.10">
    <property type="entry name" value="Glutaredoxin"/>
    <property type="match status" value="1"/>
</dbReference>
<name>A0A917GSV8_9GAMM</name>
<dbReference type="Proteomes" id="UP000627715">
    <property type="component" value="Unassembled WGS sequence"/>
</dbReference>
<dbReference type="InterPro" id="IPR036249">
    <property type="entry name" value="Thioredoxin-like_sf"/>
</dbReference>
<reference evidence="1" key="1">
    <citation type="journal article" date="2014" name="Int. J. Syst. Evol. Microbiol.">
        <title>Complete genome sequence of Corynebacterium casei LMG S-19264T (=DSM 44701T), isolated from a smear-ripened cheese.</title>
        <authorList>
            <consortium name="US DOE Joint Genome Institute (JGI-PGF)"/>
            <person name="Walter F."/>
            <person name="Albersmeier A."/>
            <person name="Kalinowski J."/>
            <person name="Ruckert C."/>
        </authorList>
    </citation>
    <scope>NUCLEOTIDE SEQUENCE</scope>
    <source>
        <strain evidence="1">CGMCC 1.15425</strain>
    </source>
</reference>
<dbReference type="AlphaFoldDB" id="A0A917GSV8"/>
<dbReference type="OrthoDB" id="8537427at2"/>
<dbReference type="RefSeq" id="WP_068812863.1">
    <property type="nucleotide sequence ID" value="NZ_BMIY01000005.1"/>
</dbReference>
<dbReference type="PANTHER" id="PTHR33558">
    <property type="entry name" value="GLUTAREDOXIN-LIKE PROTEIN C5ORF63 HOMOLOG"/>
    <property type="match status" value="1"/>
</dbReference>
<evidence type="ECO:0000313" key="2">
    <source>
        <dbReference type="Proteomes" id="UP000627715"/>
    </source>
</evidence>
<protein>
    <submittedName>
        <fullName evidence="1">Glutaredoxin family protein</fullName>
    </submittedName>
</protein>
<gene>
    <name evidence="1" type="ORF">GCM10011403_11940</name>
</gene>
<accession>A0A917GSV8</accession>